<gene>
    <name evidence="2" type="ORF">PRVXH_001238</name>
</gene>
<keyword evidence="1" id="KW-0472">Membrane</keyword>
<feature type="transmembrane region" description="Helical" evidence="1">
    <location>
        <begin position="272"/>
        <end position="291"/>
    </location>
</feature>
<organism evidence="2">
    <name type="scientific">Proteinivorax hydrogeniformans</name>
    <dbReference type="NCBI Taxonomy" id="1826727"/>
    <lineage>
        <taxon>Bacteria</taxon>
        <taxon>Bacillati</taxon>
        <taxon>Bacillota</taxon>
        <taxon>Clostridia</taxon>
        <taxon>Eubacteriales</taxon>
        <taxon>Proteinivoracaceae</taxon>
        <taxon>Proteinivorax</taxon>
    </lineage>
</organism>
<dbReference type="AlphaFoldDB" id="A0AAU8HWY6"/>
<dbReference type="RefSeq" id="WP_353894435.1">
    <property type="nucleotide sequence ID" value="NZ_CP159485.1"/>
</dbReference>
<feature type="transmembrane region" description="Helical" evidence="1">
    <location>
        <begin position="247"/>
        <end position="265"/>
    </location>
</feature>
<feature type="transmembrane region" description="Helical" evidence="1">
    <location>
        <begin position="359"/>
        <end position="382"/>
    </location>
</feature>
<proteinExistence type="predicted"/>
<feature type="transmembrane region" description="Helical" evidence="1">
    <location>
        <begin position="424"/>
        <end position="441"/>
    </location>
</feature>
<dbReference type="EMBL" id="CP159485">
    <property type="protein sequence ID" value="XCI29887.1"/>
    <property type="molecule type" value="Genomic_DNA"/>
</dbReference>
<accession>A0AAU8HWY6</accession>
<reference evidence="2" key="2">
    <citation type="submission" date="2024-06" db="EMBL/GenBank/DDBJ databases">
        <authorList>
            <person name="Petrova K.O."/>
            <person name="Toshchakov S.V."/>
            <person name="Boltjanskaja Y.V."/>
            <person name="Kevbrin V.V."/>
        </authorList>
    </citation>
    <scope>NUCLEOTIDE SEQUENCE</scope>
    <source>
        <strain evidence="2">Z-710</strain>
    </source>
</reference>
<keyword evidence="1" id="KW-0812">Transmembrane</keyword>
<dbReference type="PANTHER" id="PTHR37422">
    <property type="entry name" value="TEICHURONIC ACID BIOSYNTHESIS PROTEIN TUAE"/>
    <property type="match status" value="1"/>
</dbReference>
<evidence type="ECO:0000313" key="2">
    <source>
        <dbReference type="EMBL" id="XCI29887.1"/>
    </source>
</evidence>
<feature type="transmembrane region" description="Helical" evidence="1">
    <location>
        <begin position="28"/>
        <end position="48"/>
    </location>
</feature>
<feature type="transmembrane region" description="Helical" evidence="1">
    <location>
        <begin position="394"/>
        <end position="418"/>
    </location>
</feature>
<dbReference type="PANTHER" id="PTHR37422:SF13">
    <property type="entry name" value="LIPOPOLYSACCHARIDE BIOSYNTHESIS PROTEIN PA4999-RELATED"/>
    <property type="match status" value="1"/>
</dbReference>
<protein>
    <recommendedName>
        <fullName evidence="3">O-antigen ligase-like membrane protein</fullName>
    </recommendedName>
</protein>
<sequence>MRLKPAVKEMKNKAIGLGKVASSKITEFNHNSLTILLLLLIPPSMIILGYNIPVIYFLMPIFAFVFIAIVAGWIKKPKITRVFIALWGLIICQVLISGILGPIVLLDVFSFPNEVLQYVTRFLVFVGLIAIIYNSKISESYFIKIFSVVSLTAMAVGILQWIPWIGQEFMLRSYAMVDREIGISQVGTLVSRVPGIARHATSTGGLAAFIFMFSLSMLLTKNRYWMFGIVGIVFSILNLIAAQARGGMLAVAVTFMVIYFVDGISKRKIKANLLKMLLVITVVLSLLVFLYNQGNPHVVQGYDRWGRLFDQIADGGNRYSQITRGLSLLDSPYTYIFGVSRGFQVLYGFMLEVEFLNILVLYGLSGFVLQYGLVLFLLYYFYKNLRLVAKNNTIYTLTLASFSGLFSYQVFSTAYYFFREINVGLYPWVFFGITIGLIERYKRNISNLEK</sequence>
<keyword evidence="1" id="KW-1133">Transmembrane helix</keyword>
<name>A0AAU8HWY6_9FIRM</name>
<feature type="transmembrane region" description="Helical" evidence="1">
    <location>
        <begin position="54"/>
        <end position="74"/>
    </location>
</feature>
<feature type="transmembrane region" description="Helical" evidence="1">
    <location>
        <begin position="224"/>
        <end position="241"/>
    </location>
</feature>
<reference evidence="2" key="1">
    <citation type="journal article" date="2018" name="Antonie Van Leeuwenhoek">
        <title>Proteinivorax hydrogeniformans sp. nov., an anaerobic, haloalkaliphilic bacterium fermenting proteinaceous compounds with high hydrogen production.</title>
        <authorList>
            <person name="Boltyanskaya Y."/>
            <person name="Detkova E."/>
            <person name="Pimenov N."/>
            <person name="Kevbrin V."/>
        </authorList>
    </citation>
    <scope>NUCLEOTIDE SEQUENCE</scope>
    <source>
        <strain evidence="2">Z-710</strain>
    </source>
</reference>
<feature type="transmembrane region" description="Helical" evidence="1">
    <location>
        <begin position="86"/>
        <end position="109"/>
    </location>
</feature>
<feature type="transmembrane region" description="Helical" evidence="1">
    <location>
        <begin position="115"/>
        <end position="134"/>
    </location>
</feature>
<feature type="transmembrane region" description="Helical" evidence="1">
    <location>
        <begin position="141"/>
        <end position="162"/>
    </location>
</feature>
<evidence type="ECO:0008006" key="3">
    <source>
        <dbReference type="Google" id="ProtNLM"/>
    </source>
</evidence>
<feature type="transmembrane region" description="Helical" evidence="1">
    <location>
        <begin position="196"/>
        <end position="217"/>
    </location>
</feature>
<evidence type="ECO:0000256" key="1">
    <source>
        <dbReference type="SAM" id="Phobius"/>
    </source>
</evidence>
<dbReference type="InterPro" id="IPR051533">
    <property type="entry name" value="WaaL-like"/>
</dbReference>